<feature type="domain" description="HNH nuclease" evidence="3">
    <location>
        <begin position="53"/>
        <end position="103"/>
    </location>
</feature>
<dbReference type="PANTHER" id="PTHR41286">
    <property type="entry name" value="HNH NUCLEASE YAJD-RELATED"/>
    <property type="match status" value="1"/>
</dbReference>
<dbReference type="SMART" id="SM00507">
    <property type="entry name" value="HNHc"/>
    <property type="match status" value="1"/>
</dbReference>
<dbReference type="Gene3D" id="1.10.30.50">
    <property type="match status" value="1"/>
</dbReference>
<dbReference type="InterPro" id="IPR003615">
    <property type="entry name" value="HNH_nuc"/>
</dbReference>
<keyword evidence="4" id="KW-0255">Endonuclease</keyword>
<dbReference type="EMBL" id="BK015997">
    <property type="protein sequence ID" value="DAF88841.1"/>
    <property type="molecule type" value="Genomic_DNA"/>
</dbReference>
<keyword evidence="2" id="KW-0378">Hydrolase</keyword>
<dbReference type="GO" id="GO:0008270">
    <property type="term" value="F:zinc ion binding"/>
    <property type="evidence" value="ECO:0007669"/>
    <property type="project" value="InterPro"/>
</dbReference>
<protein>
    <submittedName>
        <fullName evidence="4">HNH endonuclease</fullName>
    </submittedName>
</protein>
<proteinExistence type="predicted"/>
<organism evidence="4">
    <name type="scientific">Siphoviridae sp. ctFbM77</name>
    <dbReference type="NCBI Taxonomy" id="2825405"/>
    <lineage>
        <taxon>Viruses</taxon>
        <taxon>Duplodnaviria</taxon>
        <taxon>Heunggongvirae</taxon>
        <taxon>Uroviricota</taxon>
        <taxon>Caudoviricetes</taxon>
    </lineage>
</organism>
<evidence type="ECO:0000256" key="1">
    <source>
        <dbReference type="ARBA" id="ARBA00022722"/>
    </source>
</evidence>
<sequence length="117" mass="13817">MPARFKRECRKNGCHTLTSNANGYCDEHQSELYRYDEKRLNSCKRGYDAKWRKYRRWFLERHPLCNICGAPATVVDHIVPHKGDKELFWDINNHQALCKYCHDVKTVRKDGGFGKKG</sequence>
<evidence type="ECO:0000256" key="2">
    <source>
        <dbReference type="ARBA" id="ARBA00022801"/>
    </source>
</evidence>
<dbReference type="CDD" id="cd00085">
    <property type="entry name" value="HNHc"/>
    <property type="match status" value="1"/>
</dbReference>
<name>A0A8S5U2Z1_9CAUD</name>
<dbReference type="GO" id="GO:0003676">
    <property type="term" value="F:nucleic acid binding"/>
    <property type="evidence" value="ECO:0007669"/>
    <property type="project" value="InterPro"/>
</dbReference>
<dbReference type="Pfam" id="PF01844">
    <property type="entry name" value="HNH"/>
    <property type="match status" value="1"/>
</dbReference>
<dbReference type="GO" id="GO:0016787">
    <property type="term" value="F:hydrolase activity"/>
    <property type="evidence" value="ECO:0007669"/>
    <property type="project" value="UniProtKB-KW"/>
</dbReference>
<reference evidence="4" key="1">
    <citation type="journal article" date="2021" name="Proc. Natl. Acad. Sci. U.S.A.">
        <title>A Catalog of Tens of Thousands of Viruses from Human Metagenomes Reveals Hidden Associations with Chronic Diseases.</title>
        <authorList>
            <person name="Tisza M.J."/>
            <person name="Buck C.B."/>
        </authorList>
    </citation>
    <scope>NUCLEOTIDE SEQUENCE</scope>
    <source>
        <strain evidence="4">CtFbM77</strain>
    </source>
</reference>
<keyword evidence="1" id="KW-0540">Nuclease</keyword>
<dbReference type="InterPro" id="IPR002711">
    <property type="entry name" value="HNH"/>
</dbReference>
<evidence type="ECO:0000259" key="3">
    <source>
        <dbReference type="SMART" id="SM00507"/>
    </source>
</evidence>
<dbReference type="PANTHER" id="PTHR41286:SF1">
    <property type="entry name" value="HNH NUCLEASE YAJD-RELATED"/>
    <property type="match status" value="1"/>
</dbReference>
<evidence type="ECO:0000313" key="4">
    <source>
        <dbReference type="EMBL" id="DAF88841.1"/>
    </source>
</evidence>
<accession>A0A8S5U2Z1</accession>
<dbReference type="GO" id="GO:0004519">
    <property type="term" value="F:endonuclease activity"/>
    <property type="evidence" value="ECO:0007669"/>
    <property type="project" value="UniProtKB-KW"/>
</dbReference>